<feature type="region of interest" description="Disordered" evidence="1">
    <location>
        <begin position="263"/>
        <end position="297"/>
    </location>
</feature>
<organism evidence="3 4">
    <name type="scientific">Nyssa sinensis</name>
    <dbReference type="NCBI Taxonomy" id="561372"/>
    <lineage>
        <taxon>Eukaryota</taxon>
        <taxon>Viridiplantae</taxon>
        <taxon>Streptophyta</taxon>
        <taxon>Embryophyta</taxon>
        <taxon>Tracheophyta</taxon>
        <taxon>Spermatophyta</taxon>
        <taxon>Magnoliopsida</taxon>
        <taxon>eudicotyledons</taxon>
        <taxon>Gunneridae</taxon>
        <taxon>Pentapetalae</taxon>
        <taxon>asterids</taxon>
        <taxon>Cornales</taxon>
        <taxon>Nyssaceae</taxon>
        <taxon>Nyssa</taxon>
    </lineage>
</organism>
<evidence type="ECO:0000256" key="1">
    <source>
        <dbReference type="SAM" id="MobiDB-lite"/>
    </source>
</evidence>
<dbReference type="EMBL" id="CM018044">
    <property type="protein sequence ID" value="KAA8529307.1"/>
    <property type="molecule type" value="Genomic_DNA"/>
</dbReference>
<dbReference type="Gene3D" id="3.40.1810.10">
    <property type="entry name" value="Transcription factor, MADS-box"/>
    <property type="match status" value="1"/>
</dbReference>
<accession>A0A5J5AIN4</accession>
<evidence type="ECO:0000259" key="2">
    <source>
        <dbReference type="PROSITE" id="PS51297"/>
    </source>
</evidence>
<protein>
    <recommendedName>
        <fullName evidence="2">K-box domain-containing protein</fullName>
    </recommendedName>
</protein>
<dbReference type="Proteomes" id="UP000325577">
    <property type="component" value="Linkage Group LG20"/>
</dbReference>
<dbReference type="SUPFAM" id="SSF55455">
    <property type="entry name" value="SRF-like"/>
    <property type="match status" value="1"/>
</dbReference>
<keyword evidence="4" id="KW-1185">Reference proteome</keyword>
<dbReference type="GO" id="GO:0003677">
    <property type="term" value="F:DNA binding"/>
    <property type="evidence" value="ECO:0007669"/>
    <property type="project" value="InterPro"/>
</dbReference>
<dbReference type="InterPro" id="IPR036879">
    <property type="entry name" value="TF_MADSbox_sf"/>
</dbReference>
<gene>
    <name evidence="3" type="ORF">F0562_033894</name>
</gene>
<dbReference type="GO" id="GO:0046983">
    <property type="term" value="F:protein dimerization activity"/>
    <property type="evidence" value="ECO:0007669"/>
    <property type="project" value="InterPro"/>
</dbReference>
<reference evidence="3 4" key="1">
    <citation type="submission" date="2019-09" db="EMBL/GenBank/DDBJ databases">
        <title>A chromosome-level genome assembly of the Chinese tupelo Nyssa sinensis.</title>
        <authorList>
            <person name="Yang X."/>
            <person name="Kang M."/>
            <person name="Yang Y."/>
            <person name="Xiong H."/>
            <person name="Wang M."/>
            <person name="Zhang Z."/>
            <person name="Wang Z."/>
            <person name="Wu H."/>
            <person name="Ma T."/>
            <person name="Liu J."/>
            <person name="Xi Z."/>
        </authorList>
    </citation>
    <scope>NUCLEOTIDE SEQUENCE [LARGE SCALE GENOMIC DNA]</scope>
    <source>
        <strain evidence="3">J267</strain>
        <tissue evidence="3">Leaf</tissue>
    </source>
</reference>
<dbReference type="PANTHER" id="PTHR48019">
    <property type="entry name" value="SERUM RESPONSE FACTOR HOMOLOG"/>
    <property type="match status" value="1"/>
</dbReference>
<dbReference type="PROSITE" id="PS51297">
    <property type="entry name" value="K_BOX"/>
    <property type="match status" value="1"/>
</dbReference>
<dbReference type="Pfam" id="PF01486">
    <property type="entry name" value="K-box"/>
    <property type="match status" value="1"/>
</dbReference>
<evidence type="ECO:0000313" key="4">
    <source>
        <dbReference type="Proteomes" id="UP000325577"/>
    </source>
</evidence>
<name>A0A5J5AIN4_9ASTE</name>
<proteinExistence type="predicted"/>
<evidence type="ECO:0000313" key="3">
    <source>
        <dbReference type="EMBL" id="KAA8529307.1"/>
    </source>
</evidence>
<dbReference type="GO" id="GO:0003700">
    <property type="term" value="F:DNA-binding transcription factor activity"/>
    <property type="evidence" value="ECO:0007669"/>
    <property type="project" value="InterPro"/>
</dbReference>
<dbReference type="InterPro" id="IPR002487">
    <property type="entry name" value="TF_Kbox"/>
</dbReference>
<dbReference type="InterPro" id="IPR050142">
    <property type="entry name" value="MADS-box/MEF2_TF"/>
</dbReference>
<feature type="domain" description="K-box" evidence="2">
    <location>
        <begin position="193"/>
        <end position="285"/>
    </location>
</feature>
<dbReference type="AlphaFoldDB" id="A0A5J5AIN4"/>
<dbReference type="GO" id="GO:0005634">
    <property type="term" value="C:nucleus"/>
    <property type="evidence" value="ECO:0007669"/>
    <property type="project" value="InterPro"/>
</dbReference>
<sequence length="297" mass="34286">MESASPREIGKHLHRQIVTLDLHRHRQSTPHLTFVAAMPAIVATDADNQFCWKSPNRKIYVVTSRQWKITCAIQRLSPSIGRESLPPSLSISVEPPSVTSNFIDISNDQQLPSQDYCFDLCCNEKFVWFLEKKEKKRKKEKDGKRKEVALIVFSTKGKLFEYSSDSSMEKILERYERYSYAERRLFANGQEPPQNLPMEYGRLKAKIELLQRNQRHYMGEDLQSLSLKELQNLEQQLDTSLKRIRSRNNQLVYESISELQKKEKAIQEQNSMLSKEDQGEGEDNGTAGGMGAAKPWS</sequence>